<dbReference type="STRING" id="551996.SAMN05192573_103476"/>
<proteinExistence type="predicted"/>
<protein>
    <submittedName>
        <fullName evidence="2">Uncharacterized protein</fullName>
    </submittedName>
</protein>
<dbReference type="Proteomes" id="UP000199705">
    <property type="component" value="Unassembled WGS sequence"/>
</dbReference>
<dbReference type="AlphaFoldDB" id="A0A1G7UFB0"/>
<name>A0A1G7UFB0_9SPHI</name>
<feature type="transmembrane region" description="Helical" evidence="1">
    <location>
        <begin position="34"/>
        <end position="50"/>
    </location>
</feature>
<accession>A0A1G7UFB0</accession>
<keyword evidence="3" id="KW-1185">Reference proteome</keyword>
<gene>
    <name evidence="2" type="ORF">SAMN05192573_103476</name>
</gene>
<sequence length="190" mass="21238">MTAKDNTNRNLFLILMILVAAAFRLLAFKYKELSNFNPVGAIALFGGAYFTSKWKGYATVLLTLFSTDIIINYLYTSKLTLWYGGAVWVYLCFAFMVLVGTMLERVNVVSVLLGSIATVLIHWLITDLPWLYGTAYPHTLAGYGESLVKAIPFEKNMALGTLVFSAILFGGFELAKNKYTFLQDKKQLAL</sequence>
<dbReference type="Pfam" id="PF20221">
    <property type="entry name" value="DUF6580"/>
    <property type="match status" value="1"/>
</dbReference>
<feature type="transmembrane region" description="Helical" evidence="1">
    <location>
        <begin position="106"/>
        <end position="125"/>
    </location>
</feature>
<keyword evidence="1" id="KW-1133">Transmembrane helix</keyword>
<dbReference type="InterPro" id="IPR046487">
    <property type="entry name" value="DUF6580"/>
</dbReference>
<evidence type="ECO:0000313" key="3">
    <source>
        <dbReference type="Proteomes" id="UP000199705"/>
    </source>
</evidence>
<organism evidence="2 3">
    <name type="scientific">Mucilaginibacter gossypii</name>
    <dbReference type="NCBI Taxonomy" id="551996"/>
    <lineage>
        <taxon>Bacteria</taxon>
        <taxon>Pseudomonadati</taxon>
        <taxon>Bacteroidota</taxon>
        <taxon>Sphingobacteriia</taxon>
        <taxon>Sphingobacteriales</taxon>
        <taxon>Sphingobacteriaceae</taxon>
        <taxon>Mucilaginibacter</taxon>
    </lineage>
</organism>
<keyword evidence="1" id="KW-0812">Transmembrane</keyword>
<dbReference type="EMBL" id="FNCG01000003">
    <property type="protein sequence ID" value="SDG46164.1"/>
    <property type="molecule type" value="Genomic_DNA"/>
</dbReference>
<evidence type="ECO:0000313" key="2">
    <source>
        <dbReference type="EMBL" id="SDG46164.1"/>
    </source>
</evidence>
<dbReference type="RefSeq" id="WP_091164698.1">
    <property type="nucleotide sequence ID" value="NZ_FNCG01000003.1"/>
</dbReference>
<feature type="transmembrane region" description="Helical" evidence="1">
    <location>
        <begin position="157"/>
        <end position="175"/>
    </location>
</feature>
<feature type="transmembrane region" description="Helical" evidence="1">
    <location>
        <begin position="81"/>
        <end position="99"/>
    </location>
</feature>
<keyword evidence="1" id="KW-0472">Membrane</keyword>
<feature type="transmembrane region" description="Helical" evidence="1">
    <location>
        <begin position="12"/>
        <end position="28"/>
    </location>
</feature>
<reference evidence="3" key="1">
    <citation type="submission" date="2016-10" db="EMBL/GenBank/DDBJ databases">
        <authorList>
            <person name="Varghese N."/>
            <person name="Submissions S."/>
        </authorList>
    </citation>
    <scope>NUCLEOTIDE SEQUENCE [LARGE SCALE GENOMIC DNA]</scope>
    <source>
        <strain evidence="3">Gh-67</strain>
    </source>
</reference>
<evidence type="ECO:0000256" key="1">
    <source>
        <dbReference type="SAM" id="Phobius"/>
    </source>
</evidence>